<accession>A0A930VI81</accession>
<organism evidence="1 2">
    <name type="scientific">Nocardioides agariphilus</name>
    <dbReference type="NCBI Taxonomy" id="433664"/>
    <lineage>
        <taxon>Bacteria</taxon>
        <taxon>Bacillati</taxon>
        <taxon>Actinomycetota</taxon>
        <taxon>Actinomycetes</taxon>
        <taxon>Propionibacteriales</taxon>
        <taxon>Nocardioidaceae</taxon>
        <taxon>Nocardioides</taxon>
    </lineage>
</organism>
<dbReference type="Proteomes" id="UP000660668">
    <property type="component" value="Unassembled WGS sequence"/>
</dbReference>
<gene>
    <name evidence="1" type="ORF">ISU10_04990</name>
</gene>
<reference evidence="1" key="1">
    <citation type="submission" date="2020-11" db="EMBL/GenBank/DDBJ databases">
        <title>Nocardioides cynanchi sp. nov., isolated from soil of rhizosphere of Cynanchum wilfordii.</title>
        <authorList>
            <person name="Lee J.-S."/>
            <person name="Suh M.K."/>
            <person name="Kim J.-S."/>
        </authorList>
    </citation>
    <scope>NUCLEOTIDE SEQUENCE</scope>
    <source>
        <strain evidence="1">KCTC 19276</strain>
    </source>
</reference>
<comment type="caution">
    <text evidence="1">The sequence shown here is derived from an EMBL/GenBank/DDBJ whole genome shotgun (WGS) entry which is preliminary data.</text>
</comment>
<name>A0A930VI81_9ACTN</name>
<evidence type="ECO:0000313" key="1">
    <source>
        <dbReference type="EMBL" id="MBF4767117.1"/>
    </source>
</evidence>
<dbReference type="AlphaFoldDB" id="A0A930VI81"/>
<evidence type="ECO:0000313" key="2">
    <source>
        <dbReference type="Proteomes" id="UP000660668"/>
    </source>
</evidence>
<dbReference type="RefSeq" id="WP_194695275.1">
    <property type="nucleotide sequence ID" value="NZ_JADKPO010000005.1"/>
</dbReference>
<proteinExistence type="predicted"/>
<keyword evidence="2" id="KW-1185">Reference proteome</keyword>
<sequence>MTFGNTAAARGWLEESTRLVADHGLSRLVGWIQLCRAVTEHDDGDPIAAEKWAREAAEGGRRGGRARDLDVCARSELGAALVDQGRVAEGLPLLDGSMSGALSGDLDRSCSPCG</sequence>
<dbReference type="EMBL" id="JADKPO010000005">
    <property type="protein sequence ID" value="MBF4767117.1"/>
    <property type="molecule type" value="Genomic_DNA"/>
</dbReference>
<protein>
    <submittedName>
        <fullName evidence="1">Uncharacterized protein</fullName>
    </submittedName>
</protein>